<keyword evidence="6" id="KW-0812">Transmembrane</keyword>
<dbReference type="RefSeq" id="WP_017677556.1">
    <property type="nucleotide sequence ID" value="NZ_FMZQ01000014.1"/>
</dbReference>
<feature type="domain" description="GspL cytoplasmic actin-ATPase-like" evidence="11">
    <location>
        <begin position="37"/>
        <end position="219"/>
    </location>
</feature>
<comment type="similarity">
    <text evidence="2 10">Belongs to the GSP L family.</text>
</comment>
<dbReference type="Pfam" id="PF05134">
    <property type="entry name" value="T2SSL"/>
    <property type="match status" value="1"/>
</dbReference>
<keyword evidence="7 10" id="KW-0653">Protein transport</keyword>
<evidence type="ECO:0000259" key="11">
    <source>
        <dbReference type="Pfam" id="PF05134"/>
    </source>
</evidence>
<dbReference type="AlphaFoldDB" id="A0A1G6TRA0"/>
<dbReference type="InterPro" id="IPR024230">
    <property type="entry name" value="GspL_cyto_dom"/>
</dbReference>
<dbReference type="GO" id="GO:0005886">
    <property type="term" value="C:plasma membrane"/>
    <property type="evidence" value="ECO:0007669"/>
    <property type="project" value="UniProtKB-SubCell"/>
</dbReference>
<evidence type="ECO:0000256" key="3">
    <source>
        <dbReference type="ARBA" id="ARBA00022448"/>
    </source>
</evidence>
<accession>A0A1G6TRA0</accession>
<evidence type="ECO:0000256" key="2">
    <source>
        <dbReference type="ARBA" id="ARBA00005318"/>
    </source>
</evidence>
<evidence type="ECO:0000256" key="7">
    <source>
        <dbReference type="ARBA" id="ARBA00022927"/>
    </source>
</evidence>
<evidence type="ECO:0000256" key="4">
    <source>
        <dbReference type="ARBA" id="ARBA00022475"/>
    </source>
</evidence>
<sequence>MNPLWIFLPPEACHVLSADLPVQRVTADDSRALSLAEALADLPAHWELVLPVEAVTACAVQLPTQKARWMRQALPFAVEELLAEEVELMHLALGEQLADGRHRVYALRASWLRERLALCAAQPPQAIRVDADLLPRQGSQLLWLQSRWLLGGEVPWRLALQTEDWPALAGRCPSPCIASAPAGQVLPEPVDEVHLLEDAHQWLVLQGNGVDLAQGEFALRQSGHSWRRWRPLVGVLALCLVLQWGFNFAQGWYLQREADAYAASSEALYRELFPQDSKLINLRAQFDQHLAQSTGGDSPVLGLLAEVAAALQADGAALVQVNQLDYSATRGDLSLQLQAPGFAELERLRERLEESGLSVQMGSASREAEGVSARVVIGG</sequence>
<dbReference type="Gene3D" id="3.30.1360.100">
    <property type="entry name" value="General secretion pathway protein M, EpsM"/>
    <property type="match status" value="1"/>
</dbReference>
<keyword evidence="8" id="KW-1133">Transmembrane helix</keyword>
<evidence type="ECO:0000256" key="9">
    <source>
        <dbReference type="ARBA" id="ARBA00023136"/>
    </source>
</evidence>
<gene>
    <name evidence="13" type="ORF">SAMN05216576_11467</name>
</gene>
<feature type="domain" description="GspL periplasmic" evidence="12">
    <location>
        <begin position="225"/>
        <end position="378"/>
    </location>
</feature>
<keyword evidence="4" id="KW-1003">Cell membrane</keyword>
<dbReference type="GO" id="GO:0015628">
    <property type="term" value="P:protein secretion by the type II secretion system"/>
    <property type="evidence" value="ECO:0007669"/>
    <property type="project" value="InterPro"/>
</dbReference>
<dbReference type="SUPFAM" id="SSF53067">
    <property type="entry name" value="Actin-like ATPase domain"/>
    <property type="match status" value="1"/>
</dbReference>
<dbReference type="NCBIfam" id="TIGR01709">
    <property type="entry name" value="typeII_sec_gspL"/>
    <property type="match status" value="1"/>
</dbReference>
<evidence type="ECO:0000256" key="1">
    <source>
        <dbReference type="ARBA" id="ARBA00004377"/>
    </source>
</evidence>
<evidence type="ECO:0000256" key="10">
    <source>
        <dbReference type="PIRNR" id="PIRNR015761"/>
    </source>
</evidence>
<reference evidence="14" key="1">
    <citation type="submission" date="2016-10" db="EMBL/GenBank/DDBJ databases">
        <authorList>
            <person name="Varghese N."/>
            <person name="Submissions S."/>
        </authorList>
    </citation>
    <scope>NUCLEOTIDE SEQUENCE [LARGE SCALE GENOMIC DNA]</scope>
    <source>
        <strain evidence="14">DSM 26382</strain>
    </source>
</reference>
<dbReference type="InterPro" id="IPR007812">
    <property type="entry name" value="T2SS_protein-GspL"/>
</dbReference>
<organism evidence="13 14">
    <name type="scientific">Ectopseudomonas chengduensis</name>
    <dbReference type="NCBI Taxonomy" id="489632"/>
    <lineage>
        <taxon>Bacteria</taxon>
        <taxon>Pseudomonadati</taxon>
        <taxon>Pseudomonadota</taxon>
        <taxon>Gammaproteobacteria</taxon>
        <taxon>Pseudomonadales</taxon>
        <taxon>Pseudomonadaceae</taxon>
        <taxon>Ectopseudomonas</taxon>
    </lineage>
</organism>
<keyword evidence="5" id="KW-0997">Cell inner membrane</keyword>
<name>A0A1G6TRA0_9GAMM</name>
<dbReference type="Proteomes" id="UP000199467">
    <property type="component" value="Unassembled WGS sequence"/>
</dbReference>
<proteinExistence type="inferred from homology"/>
<evidence type="ECO:0000256" key="8">
    <source>
        <dbReference type="ARBA" id="ARBA00022989"/>
    </source>
</evidence>
<dbReference type="Pfam" id="PF12693">
    <property type="entry name" value="GspL_C"/>
    <property type="match status" value="1"/>
</dbReference>
<evidence type="ECO:0000256" key="5">
    <source>
        <dbReference type="ARBA" id="ARBA00022519"/>
    </source>
</evidence>
<keyword evidence="9" id="KW-0472">Membrane</keyword>
<keyword evidence="14" id="KW-1185">Reference proteome</keyword>
<evidence type="ECO:0000313" key="13">
    <source>
        <dbReference type="EMBL" id="SDD31692.1"/>
    </source>
</evidence>
<evidence type="ECO:0000256" key="6">
    <source>
        <dbReference type="ARBA" id="ARBA00022692"/>
    </source>
</evidence>
<comment type="function">
    <text evidence="10">Inner membrane component of the type II secretion system required for the energy-dependent secretion of extracellular factors such as proteases and toxins from the periplasm.</text>
</comment>
<dbReference type="EMBL" id="FMZQ01000014">
    <property type="protein sequence ID" value="SDD31692.1"/>
    <property type="molecule type" value="Genomic_DNA"/>
</dbReference>
<dbReference type="PIRSF" id="PIRSF015761">
    <property type="entry name" value="Protein_L"/>
    <property type="match status" value="1"/>
</dbReference>
<dbReference type="GO" id="GO:0009276">
    <property type="term" value="C:Gram-negative-bacterium-type cell wall"/>
    <property type="evidence" value="ECO:0007669"/>
    <property type="project" value="InterPro"/>
</dbReference>
<evidence type="ECO:0000259" key="12">
    <source>
        <dbReference type="Pfam" id="PF12693"/>
    </source>
</evidence>
<dbReference type="InterPro" id="IPR025691">
    <property type="entry name" value="GspL_pp_dom"/>
</dbReference>
<dbReference type="GO" id="GO:0015627">
    <property type="term" value="C:type II protein secretion system complex"/>
    <property type="evidence" value="ECO:0007669"/>
    <property type="project" value="InterPro"/>
</dbReference>
<dbReference type="Gene3D" id="3.30.420.380">
    <property type="match status" value="1"/>
</dbReference>
<keyword evidence="3 10" id="KW-0813">Transport</keyword>
<protein>
    <recommendedName>
        <fullName evidence="10">Type II secretion system protein L</fullName>
        <shortName evidence="10">T2SS protein L</shortName>
    </recommendedName>
</protein>
<comment type="subcellular location">
    <subcellularLocation>
        <location evidence="1">Cell inner membrane</location>
        <topology evidence="1">Single-pass membrane protein</topology>
    </subcellularLocation>
</comment>
<evidence type="ECO:0000313" key="14">
    <source>
        <dbReference type="Proteomes" id="UP000199467"/>
    </source>
</evidence>
<dbReference type="InterPro" id="IPR043129">
    <property type="entry name" value="ATPase_NBD"/>
</dbReference>